<protein>
    <submittedName>
        <fullName evidence="5">Ran GTPase-activating protein (RanGAP) involved in mRNA processing and transport</fullName>
    </submittedName>
</protein>
<organism evidence="5 7">
    <name type="scientific">Legionella birminghamensis</name>
    <dbReference type="NCBI Taxonomy" id="28083"/>
    <lineage>
        <taxon>Bacteria</taxon>
        <taxon>Pseudomonadati</taxon>
        <taxon>Pseudomonadota</taxon>
        <taxon>Gammaproteobacteria</taxon>
        <taxon>Legionellales</taxon>
        <taxon>Legionellaceae</taxon>
        <taxon>Legionella</taxon>
    </lineage>
</organism>
<gene>
    <name evidence="4" type="ORF">Lbir_0633</name>
    <name evidence="5" type="ORF">NCTC12437_01518</name>
</gene>
<dbReference type="Pfam" id="PF13516">
    <property type="entry name" value="LRR_6"/>
    <property type="match status" value="1"/>
</dbReference>
<dbReference type="SUPFAM" id="SSF52047">
    <property type="entry name" value="RNI-like"/>
    <property type="match status" value="1"/>
</dbReference>
<dbReference type="EMBL" id="UGNW01000001">
    <property type="protein sequence ID" value="STX31744.1"/>
    <property type="molecule type" value="Genomic_DNA"/>
</dbReference>
<evidence type="ECO:0000256" key="1">
    <source>
        <dbReference type="ARBA" id="ARBA00004496"/>
    </source>
</evidence>
<dbReference type="AlphaFoldDB" id="A0A378IHT5"/>
<dbReference type="InterPro" id="IPR050637">
    <property type="entry name" value="NLRP_innate_immun_reg"/>
</dbReference>
<dbReference type="Gene3D" id="3.80.10.10">
    <property type="entry name" value="Ribonuclease Inhibitor"/>
    <property type="match status" value="2"/>
</dbReference>
<reference evidence="5 7" key="2">
    <citation type="submission" date="2018-06" db="EMBL/GenBank/DDBJ databases">
        <authorList>
            <consortium name="Pathogen Informatics"/>
            <person name="Doyle S."/>
        </authorList>
    </citation>
    <scope>NUCLEOTIDE SEQUENCE [LARGE SCALE GENOMIC DNA]</scope>
    <source>
        <strain evidence="5 7">NCTC12437</strain>
    </source>
</reference>
<keyword evidence="2" id="KW-0963">Cytoplasm</keyword>
<proteinExistence type="predicted"/>
<evidence type="ECO:0000256" key="2">
    <source>
        <dbReference type="ARBA" id="ARBA00022490"/>
    </source>
</evidence>
<dbReference type="GO" id="GO:0005737">
    <property type="term" value="C:cytoplasm"/>
    <property type="evidence" value="ECO:0007669"/>
    <property type="project" value="UniProtKB-SubCell"/>
</dbReference>
<evidence type="ECO:0000313" key="5">
    <source>
        <dbReference type="EMBL" id="STX31744.1"/>
    </source>
</evidence>
<dbReference type="Proteomes" id="UP000054735">
    <property type="component" value="Unassembled WGS sequence"/>
</dbReference>
<keyword evidence="3" id="KW-0677">Repeat</keyword>
<name>A0A378IHT5_9GAMM</name>
<evidence type="ECO:0000313" key="7">
    <source>
        <dbReference type="Proteomes" id="UP000255066"/>
    </source>
</evidence>
<evidence type="ECO:0000313" key="6">
    <source>
        <dbReference type="Proteomes" id="UP000054735"/>
    </source>
</evidence>
<accession>A0A378IHT5</accession>
<sequence length="466" mass="51637">MDYATLLHEIKSATVEHPLKTISFFQQPVNTELMKSILSLLNDVPLASNFRFSFYDCQVTDESLRPLLEFLTSANCPKEINLSLSKNRITHNSTTLLAKTLTNSVSSSININLDSNALLDESIATFAQHFKPNKGLTRLWLNFGNNHLTVESAAHLSQIIASTNSLSEFRLNVQSNTITDAGAKSIIDAMTPDMANNFNLCLASNDLSSETTQHLLTKLRAFQGNQTIALNLAQNNLGDTGFNHMLELLTAKTCRARFEHIYLSDCSITSDSIKPLATSINDGLLPGSLCLDLQDNELNLSLQLLADALVSPDCPKNLMLYMGSERNRQRDPEHHNPCLLDEAAVKQFIDTFKAHSPAIGLYLNVGKSGSEEQREELKKLCRETALNAQRCANVWMGYCQEKSQFEVLPPEIIAQVFSFVASSAPKRPFSFFTMVTNGYNRIKKISDSSLSDTCTTEETSHTPSVS</sequence>
<evidence type="ECO:0000313" key="4">
    <source>
        <dbReference type="EMBL" id="KTC74843.1"/>
    </source>
</evidence>
<evidence type="ECO:0000256" key="3">
    <source>
        <dbReference type="ARBA" id="ARBA00022737"/>
    </source>
</evidence>
<dbReference type="PANTHER" id="PTHR45690:SF19">
    <property type="entry name" value="NACHT, LRR AND PYD DOMAINS-CONTAINING PROTEIN 3"/>
    <property type="match status" value="1"/>
</dbReference>
<dbReference type="InterPro" id="IPR001611">
    <property type="entry name" value="Leu-rich_rpt"/>
</dbReference>
<dbReference type="InterPro" id="IPR032675">
    <property type="entry name" value="LRR_dom_sf"/>
</dbReference>
<dbReference type="EMBL" id="LNXT01000007">
    <property type="protein sequence ID" value="KTC74843.1"/>
    <property type="molecule type" value="Genomic_DNA"/>
</dbReference>
<keyword evidence="6" id="KW-1185">Reference proteome</keyword>
<reference evidence="4 6" key="1">
    <citation type="submission" date="2015-11" db="EMBL/GenBank/DDBJ databases">
        <title>Genomic analysis of 38 Legionella species identifies large and diverse effector repertoires.</title>
        <authorList>
            <person name="Burstein D."/>
            <person name="Amaro F."/>
            <person name="Zusman T."/>
            <person name="Lifshitz Z."/>
            <person name="Cohen O."/>
            <person name="Gilbert J.A."/>
            <person name="Pupko T."/>
            <person name="Shuman H.A."/>
            <person name="Segal G."/>
        </authorList>
    </citation>
    <scope>NUCLEOTIDE SEQUENCE [LARGE SCALE GENOMIC DNA]</scope>
    <source>
        <strain evidence="4 6">CDC#1407-AL-14</strain>
    </source>
</reference>
<comment type="subcellular location">
    <subcellularLocation>
        <location evidence="1">Cytoplasm</location>
    </subcellularLocation>
</comment>
<dbReference type="Proteomes" id="UP000255066">
    <property type="component" value="Unassembled WGS sequence"/>
</dbReference>
<dbReference type="PANTHER" id="PTHR45690">
    <property type="entry name" value="NACHT, LRR AND PYD DOMAINS-CONTAINING PROTEIN 12"/>
    <property type="match status" value="1"/>
</dbReference>
<dbReference type="STRING" id="28083.Lbir_0633"/>
<dbReference type="RefSeq" id="WP_058522747.1">
    <property type="nucleotide sequence ID" value="NZ_CAAAHV010000023.1"/>
</dbReference>